<comment type="caution">
    <text evidence="3">The sequence shown here is derived from an EMBL/GenBank/DDBJ whole genome shotgun (WGS) entry which is preliminary data.</text>
</comment>
<dbReference type="EMBL" id="SDWT01000001">
    <property type="protein sequence ID" value="RYB93926.1"/>
    <property type="molecule type" value="Genomic_DNA"/>
</dbReference>
<feature type="region of interest" description="Disordered" evidence="1">
    <location>
        <begin position="318"/>
        <end position="342"/>
    </location>
</feature>
<evidence type="ECO:0000313" key="3">
    <source>
        <dbReference type="EMBL" id="RYB93926.1"/>
    </source>
</evidence>
<feature type="signal peptide" evidence="2">
    <location>
        <begin position="1"/>
        <end position="19"/>
    </location>
</feature>
<evidence type="ECO:0000313" key="4">
    <source>
        <dbReference type="Proteomes" id="UP000294071"/>
    </source>
</evidence>
<dbReference type="RefSeq" id="WP_129399282.1">
    <property type="nucleotide sequence ID" value="NZ_SDWT01000001.1"/>
</dbReference>
<feature type="chain" id="PRO_5039576743" evidence="2">
    <location>
        <begin position="20"/>
        <end position="342"/>
    </location>
</feature>
<evidence type="ECO:0000256" key="1">
    <source>
        <dbReference type="SAM" id="MobiDB-lite"/>
    </source>
</evidence>
<protein>
    <submittedName>
        <fullName evidence="3">Uncharacterized protein</fullName>
    </submittedName>
</protein>
<gene>
    <name evidence="3" type="ORF">EUA93_05875</name>
</gene>
<dbReference type="AlphaFoldDB" id="A0A4Q2RYM3"/>
<reference evidence="3 4" key="1">
    <citation type="submission" date="2019-01" db="EMBL/GenBank/DDBJ databases">
        <title>Novel species of Nocardioides.</title>
        <authorList>
            <person name="Liu Q."/>
            <person name="Xin Y.-H."/>
        </authorList>
    </citation>
    <scope>NUCLEOTIDE SEQUENCE [LARGE SCALE GENOMIC DNA]</scope>
    <source>
        <strain evidence="3 4">CGMCC 4.6882</strain>
    </source>
</reference>
<evidence type="ECO:0000256" key="2">
    <source>
        <dbReference type="SAM" id="SignalP"/>
    </source>
</evidence>
<dbReference type="Proteomes" id="UP000294071">
    <property type="component" value="Unassembled WGS sequence"/>
</dbReference>
<organism evidence="3 4">
    <name type="scientific">Nocardioides oleivorans</name>
    <dbReference type="NCBI Taxonomy" id="273676"/>
    <lineage>
        <taxon>Bacteria</taxon>
        <taxon>Bacillati</taxon>
        <taxon>Actinomycetota</taxon>
        <taxon>Actinomycetes</taxon>
        <taxon>Propionibacteriales</taxon>
        <taxon>Nocardioidaceae</taxon>
        <taxon>Nocardioides</taxon>
    </lineage>
</organism>
<sequence length="342" mass="34951">MVRRHAVVLTLALAAPLLAACSGDPEITSDRSDLERAVAVWSDPWVAPDSATVAGPALGSNGQVDRVVARRTTSYDRDVASAARSELHAAKSHGWLRTSSTCGDAVQVALVSPSGDALAQLVVTPEGDGAEAALQVVTRHHLDATWPAPDTIELTCLNSQSPTFVAPPIQSTPLGDASAVDDAPAEWQDEAGASALLDEVNADPALESVGVRVAAPRLEDGVNRRLAPAGVGSTAARSLGGLAAELDGWTLTSAACGGGGSTRGTFVRSYGDGWAVLAATITDDTADLRVTLPVDEGPDPAWLGDLVPVEGSVCVDGPTSRLPRQSDGVPAVLPSDLTPIAD</sequence>
<dbReference type="PROSITE" id="PS51257">
    <property type="entry name" value="PROKAR_LIPOPROTEIN"/>
    <property type="match status" value="1"/>
</dbReference>
<keyword evidence="2" id="KW-0732">Signal</keyword>
<proteinExistence type="predicted"/>
<keyword evidence="4" id="KW-1185">Reference proteome</keyword>
<name>A0A4Q2RYM3_9ACTN</name>
<accession>A0A4Q2RYM3</accession>
<dbReference type="OrthoDB" id="3777247at2"/>